<dbReference type="Pfam" id="PF01145">
    <property type="entry name" value="Band_7"/>
    <property type="match status" value="1"/>
</dbReference>
<evidence type="ECO:0000259" key="3">
    <source>
        <dbReference type="SMART" id="SM00244"/>
    </source>
</evidence>
<feature type="domain" description="Band 7" evidence="3">
    <location>
        <begin position="86"/>
        <end position="250"/>
    </location>
</feature>
<dbReference type="PANTHER" id="PTHR43446:SF1">
    <property type="entry name" value="BAND 7 DOMAIN-CONTAINING PROTEIN"/>
    <property type="match status" value="1"/>
</dbReference>
<dbReference type="RefSeq" id="WP_146805352.1">
    <property type="nucleotide sequence ID" value="NZ_BJUA01000003.1"/>
</dbReference>
<accession>A0A510UW97</accession>
<evidence type="ECO:0000256" key="2">
    <source>
        <dbReference type="SAM" id="Phobius"/>
    </source>
</evidence>
<dbReference type="PANTHER" id="PTHR43446">
    <property type="entry name" value="MEMBRANE PROTEIN-RELATED"/>
    <property type="match status" value="1"/>
</dbReference>
<keyword evidence="5" id="KW-1185">Reference proteome</keyword>
<keyword evidence="2" id="KW-0812">Transmembrane</keyword>
<dbReference type="CDD" id="cd03402">
    <property type="entry name" value="SPFH_like_u2"/>
    <property type="match status" value="1"/>
</dbReference>
<feature type="transmembrane region" description="Helical" evidence="2">
    <location>
        <begin position="69"/>
        <end position="91"/>
    </location>
</feature>
<proteinExistence type="predicted"/>
<evidence type="ECO:0000313" key="5">
    <source>
        <dbReference type="Proteomes" id="UP000321386"/>
    </source>
</evidence>
<dbReference type="GO" id="GO:0006508">
    <property type="term" value="P:proteolysis"/>
    <property type="evidence" value="ECO:0007669"/>
    <property type="project" value="UniProtKB-KW"/>
</dbReference>
<comment type="caution">
    <text evidence="4">The sequence shown here is derived from an EMBL/GenBank/DDBJ whole genome shotgun (WGS) entry which is preliminary data.</text>
</comment>
<keyword evidence="4" id="KW-0378">Hydrolase</keyword>
<evidence type="ECO:0000256" key="1">
    <source>
        <dbReference type="SAM" id="MobiDB-lite"/>
    </source>
</evidence>
<keyword evidence="2" id="KW-1133">Transmembrane helix</keyword>
<dbReference type="EMBL" id="BJUA01000003">
    <property type="protein sequence ID" value="GEK17075.1"/>
    <property type="molecule type" value="Genomic_DNA"/>
</dbReference>
<dbReference type="Proteomes" id="UP000321386">
    <property type="component" value="Unassembled WGS sequence"/>
</dbReference>
<gene>
    <name evidence="4" type="ORF">CPE01_08080</name>
</gene>
<keyword evidence="4" id="KW-0645">Protease</keyword>
<feature type="region of interest" description="Disordered" evidence="1">
    <location>
        <begin position="1"/>
        <end position="22"/>
    </location>
</feature>
<name>A0A510UW97_9CELL</name>
<keyword evidence="2" id="KW-0472">Membrane</keyword>
<dbReference type="GO" id="GO:0008233">
    <property type="term" value="F:peptidase activity"/>
    <property type="evidence" value="ECO:0007669"/>
    <property type="project" value="UniProtKB-KW"/>
</dbReference>
<organism evidence="4 5">
    <name type="scientific">Cellulomonas persica</name>
    <dbReference type="NCBI Taxonomy" id="76861"/>
    <lineage>
        <taxon>Bacteria</taxon>
        <taxon>Bacillati</taxon>
        <taxon>Actinomycetota</taxon>
        <taxon>Actinomycetes</taxon>
        <taxon>Micrococcales</taxon>
        <taxon>Cellulomonadaceae</taxon>
        <taxon>Cellulomonas</taxon>
    </lineage>
</organism>
<feature type="transmembrane region" description="Helical" evidence="2">
    <location>
        <begin position="42"/>
        <end position="63"/>
    </location>
</feature>
<dbReference type="AlphaFoldDB" id="A0A510UW97"/>
<reference evidence="4 5" key="1">
    <citation type="submission" date="2019-07" db="EMBL/GenBank/DDBJ databases">
        <title>Whole genome shotgun sequence of Cellulomonas persica NBRC 101101.</title>
        <authorList>
            <person name="Hosoyama A."/>
            <person name="Uohara A."/>
            <person name="Ohji S."/>
            <person name="Ichikawa N."/>
        </authorList>
    </citation>
    <scope>NUCLEOTIDE SEQUENCE [LARGE SCALE GENOMIC DNA]</scope>
    <source>
        <strain evidence="4 5">NBRC 101101</strain>
    </source>
</reference>
<dbReference type="OrthoDB" id="9813479at2"/>
<feature type="compositionally biased region" description="Polar residues" evidence="1">
    <location>
        <begin position="1"/>
        <end position="11"/>
    </location>
</feature>
<sequence>MTDTVPPQSSEGGDPAGRPVGHAGARVDVEERSAWTVGAGGAALVLLLSVGLAVASIPFFAAADAGQDGLAAVGILAILLAMLGFSGLTIVSPGQTKVVQLFGRYLGTVRRTGFVMTVPLTTKKRVSVRVRNFETNELKVNDADGNPINIASIVVWQVADTAKATFAVEDYADFVRVQSESALRHVAMAHPYDHADDGEQSLRGATEVVSGEIAAEVAERVVIAGIEVIEARISNLAYAPEIAQAMLQRQQAGAIIAARERIVEGAVSMVEDALSRLEQDGVVSLDDERRAAMVSNLLVVLCGDSRATPVVNTGTLYA</sequence>
<dbReference type="InterPro" id="IPR036013">
    <property type="entry name" value="Band_7/SPFH_dom_sf"/>
</dbReference>
<evidence type="ECO:0000313" key="4">
    <source>
        <dbReference type="EMBL" id="GEK17075.1"/>
    </source>
</evidence>
<protein>
    <submittedName>
        <fullName evidence="4">Membrane protease subunit</fullName>
    </submittedName>
</protein>
<dbReference type="InterPro" id="IPR001107">
    <property type="entry name" value="Band_7"/>
</dbReference>
<dbReference type="SMART" id="SM00244">
    <property type="entry name" value="PHB"/>
    <property type="match status" value="1"/>
</dbReference>
<dbReference type="Gene3D" id="3.30.479.30">
    <property type="entry name" value="Band 7 domain"/>
    <property type="match status" value="1"/>
</dbReference>
<dbReference type="SUPFAM" id="SSF117892">
    <property type="entry name" value="Band 7/SPFH domain"/>
    <property type="match status" value="1"/>
</dbReference>